<evidence type="ECO:0000256" key="1">
    <source>
        <dbReference type="SAM" id="Phobius"/>
    </source>
</evidence>
<feature type="transmembrane region" description="Helical" evidence="1">
    <location>
        <begin position="471"/>
        <end position="504"/>
    </location>
</feature>
<name>A0A8J2NR42_9HEXA</name>
<feature type="transmembrane region" description="Helical" evidence="1">
    <location>
        <begin position="358"/>
        <end position="376"/>
    </location>
</feature>
<gene>
    <name evidence="2" type="ORF">AFUS01_LOCUS1237</name>
</gene>
<feature type="transmembrane region" description="Helical" evidence="1">
    <location>
        <begin position="135"/>
        <end position="165"/>
    </location>
</feature>
<evidence type="ECO:0000313" key="3">
    <source>
        <dbReference type="Proteomes" id="UP000708208"/>
    </source>
</evidence>
<dbReference type="Proteomes" id="UP000708208">
    <property type="component" value="Unassembled WGS sequence"/>
</dbReference>
<feature type="transmembrane region" description="Helical" evidence="1">
    <location>
        <begin position="549"/>
        <end position="566"/>
    </location>
</feature>
<keyword evidence="1" id="KW-1133">Transmembrane helix</keyword>
<proteinExistence type="predicted"/>
<comment type="caution">
    <text evidence="2">The sequence shown here is derived from an EMBL/GenBank/DDBJ whole genome shotgun (WGS) entry which is preliminary data.</text>
</comment>
<dbReference type="AlphaFoldDB" id="A0A8J2NR42"/>
<feature type="transmembrane region" description="Helical" evidence="1">
    <location>
        <begin position="87"/>
        <end position="106"/>
    </location>
</feature>
<dbReference type="EMBL" id="CAJVCH010006878">
    <property type="protein sequence ID" value="CAG7659417.1"/>
    <property type="molecule type" value="Genomic_DNA"/>
</dbReference>
<feature type="transmembrane region" description="Helical" evidence="1">
    <location>
        <begin position="328"/>
        <end position="346"/>
    </location>
</feature>
<feature type="transmembrane region" description="Helical" evidence="1">
    <location>
        <begin position="241"/>
        <end position="262"/>
    </location>
</feature>
<feature type="transmembrane region" description="Helical" evidence="1">
    <location>
        <begin position="423"/>
        <end position="444"/>
    </location>
</feature>
<feature type="transmembrane region" description="Helical" evidence="1">
    <location>
        <begin position="571"/>
        <end position="592"/>
    </location>
</feature>
<organism evidence="2 3">
    <name type="scientific">Allacma fusca</name>
    <dbReference type="NCBI Taxonomy" id="39272"/>
    <lineage>
        <taxon>Eukaryota</taxon>
        <taxon>Metazoa</taxon>
        <taxon>Ecdysozoa</taxon>
        <taxon>Arthropoda</taxon>
        <taxon>Hexapoda</taxon>
        <taxon>Collembola</taxon>
        <taxon>Symphypleona</taxon>
        <taxon>Sminthuridae</taxon>
        <taxon>Allacma</taxon>
    </lineage>
</organism>
<reference evidence="2" key="1">
    <citation type="submission" date="2021-06" db="EMBL/GenBank/DDBJ databases">
        <authorList>
            <person name="Hodson N. C."/>
            <person name="Mongue J. A."/>
            <person name="Jaron S. K."/>
        </authorList>
    </citation>
    <scope>NUCLEOTIDE SEQUENCE</scope>
</reference>
<feature type="transmembrane region" description="Helical" evidence="1">
    <location>
        <begin position="634"/>
        <end position="655"/>
    </location>
</feature>
<sequence>MYMKILVTYKIFLVLRSIQTLGWEENDAYTKVTVIYFVGGFMAYAVNEIVILNSVGIFERLVNNLVGVGYQFFREVPSAKVRKLKNFLWLMRLWTFVCVFIGITSLRKVFKNPALPPLMTSLFPHPAGLPFKTKLLIACYHFCILGCHFYMLILNGITVVLFAFISINITMGVRYNPRTGHSQAKEHNLFFKYHRFLSVLQQHFNAVFGKWTLGNIVATSGGICVNTFLCVSHLHSPLRSFIVAAMGCFVLLNMYNSLGQLYEQSKETLFSWRIGTRFKSTNIVQDAENLVKILKTYGRIINLGSYFGIVPYKWENSKLIFLNSKPRLWIYWGYLSLIFSYELFLIPRSIHTLVMKDVNLFTKITLLYFVFGYLSYNVNEMLIVSNYGAHEMIVNNMVGLAGKFYKENPGGVCGKGNIKQFMWLIRLWFFVGLFIPVTNVLSVFRNPELPALLTSFFPEPGLVPLKWKLLIAAYHLCILGVHLYMVIFNGVTVILFVFVFVNIIKDMRINNLQIDHWMTFQIKRYYSVLSVLQNYTNAVFGIWTIQTAITTVVGVIINAFLAIIFFKSRSYVIATIGCIVILMLFKNLGQLFEESRETFLSWKKITQPEFRKFHRSCRPLRVSVGSFYFADKSLMLTLLTIIVTHSANLILTFTYD</sequence>
<protein>
    <submittedName>
        <fullName evidence="2">Uncharacterized protein</fullName>
    </submittedName>
</protein>
<keyword evidence="1" id="KW-0812">Transmembrane</keyword>
<evidence type="ECO:0000313" key="2">
    <source>
        <dbReference type="EMBL" id="CAG7659417.1"/>
    </source>
</evidence>
<feature type="transmembrane region" description="Helical" evidence="1">
    <location>
        <begin position="525"/>
        <end position="543"/>
    </location>
</feature>
<accession>A0A8J2NR42</accession>
<keyword evidence="3" id="KW-1185">Reference proteome</keyword>
<keyword evidence="1" id="KW-0472">Membrane</keyword>